<name>A0A385EES5_9CAUD</name>
<evidence type="ECO:0000313" key="1">
    <source>
        <dbReference type="EMBL" id="AXQ69352.1"/>
    </source>
</evidence>
<proteinExistence type="predicted"/>
<evidence type="ECO:0000313" key="2">
    <source>
        <dbReference type="Proteomes" id="UP000259421"/>
    </source>
</evidence>
<reference evidence="2" key="1">
    <citation type="submission" date="2018-07" db="EMBL/GenBank/DDBJ databases">
        <title>Giant CbK-like Caulobacter bacteriophages have genetically divergent genomes.</title>
        <authorList>
            <person name="Wilson K.M."/>
            <person name="Ely B."/>
        </authorList>
    </citation>
    <scope>NUCLEOTIDE SEQUENCE [LARGE SCALE GENOMIC DNA]</scope>
</reference>
<sequence length="78" mass="9103">MSQNTHPTFRLQITVRDYLPFEVFGDSPEDVMTQFTDAVHRKAKIGGWSAHAQHEIDRIRPEWIEELRHGVTIEGEPF</sequence>
<protein>
    <submittedName>
        <fullName evidence="1">Uncharacterized protein</fullName>
    </submittedName>
</protein>
<accession>A0A385EES5</accession>
<reference evidence="1 2" key="2">
    <citation type="submission" date="2018-09" db="EMBL/GenBank/DDBJ databases">
        <title>Giant CbK-like Caulobacter bacteriophages have genetically divergent genomes.</title>
        <authorList>
            <person name="Wilson K."/>
            <person name="Ely B."/>
        </authorList>
    </citation>
    <scope>NUCLEOTIDE SEQUENCE [LARGE SCALE GENOMIC DNA]</scope>
</reference>
<dbReference type="Proteomes" id="UP000259421">
    <property type="component" value="Segment"/>
</dbReference>
<organism evidence="1 2">
    <name type="scientific">Caulobacter phage CcrBL9</name>
    <dbReference type="NCBI Taxonomy" id="2283270"/>
    <lineage>
        <taxon>Viruses</taxon>
        <taxon>Duplodnaviria</taxon>
        <taxon>Heunggongvirae</taxon>
        <taxon>Uroviricota</taxon>
        <taxon>Caudoviricetes</taxon>
        <taxon>Jeanschmidtviridae</taxon>
        <taxon>Bertelyvirus</taxon>
        <taxon>Bertelyvirus BL9</taxon>
    </lineage>
</organism>
<gene>
    <name evidence="1" type="ORF">CcrBL9_gp328</name>
</gene>
<dbReference type="EMBL" id="MH588546">
    <property type="protein sequence ID" value="AXQ69352.1"/>
    <property type="molecule type" value="Genomic_DNA"/>
</dbReference>
<keyword evidence="2" id="KW-1185">Reference proteome</keyword>